<dbReference type="SMART" id="SM00587">
    <property type="entry name" value="CHK"/>
    <property type="match status" value="1"/>
</dbReference>
<dbReference type="STRING" id="7222.B4J464"/>
<reference evidence="2 3" key="1">
    <citation type="journal article" date="2007" name="Nature">
        <title>Evolution of genes and genomes on the Drosophila phylogeny.</title>
        <authorList>
            <consortium name="Drosophila 12 Genomes Consortium"/>
            <person name="Clark A.G."/>
            <person name="Eisen M.B."/>
            <person name="Smith D.R."/>
            <person name="Bergman C.M."/>
            <person name="Oliver B."/>
            <person name="Markow T.A."/>
            <person name="Kaufman T.C."/>
            <person name="Kellis M."/>
            <person name="Gelbart W."/>
            <person name="Iyer V.N."/>
            <person name="Pollard D.A."/>
            <person name="Sackton T.B."/>
            <person name="Larracuente A.M."/>
            <person name="Singh N.D."/>
            <person name="Abad J.P."/>
            <person name="Abt D.N."/>
            <person name="Adryan B."/>
            <person name="Aguade M."/>
            <person name="Akashi H."/>
            <person name="Anderson W.W."/>
            <person name="Aquadro C.F."/>
            <person name="Ardell D.H."/>
            <person name="Arguello R."/>
            <person name="Artieri C.G."/>
            <person name="Barbash D.A."/>
            <person name="Barker D."/>
            <person name="Barsanti P."/>
            <person name="Batterham P."/>
            <person name="Batzoglou S."/>
            <person name="Begun D."/>
            <person name="Bhutkar A."/>
            <person name="Blanco E."/>
            <person name="Bosak S.A."/>
            <person name="Bradley R.K."/>
            <person name="Brand A.D."/>
            <person name="Brent M.R."/>
            <person name="Brooks A.N."/>
            <person name="Brown R.H."/>
            <person name="Butlin R.K."/>
            <person name="Caggese C."/>
            <person name="Calvi B.R."/>
            <person name="Bernardo de Carvalho A."/>
            <person name="Caspi A."/>
            <person name="Castrezana S."/>
            <person name="Celniker S.E."/>
            <person name="Chang J.L."/>
            <person name="Chapple C."/>
            <person name="Chatterji S."/>
            <person name="Chinwalla A."/>
            <person name="Civetta A."/>
            <person name="Clifton S.W."/>
            <person name="Comeron J.M."/>
            <person name="Costello J.C."/>
            <person name="Coyne J.A."/>
            <person name="Daub J."/>
            <person name="David R.G."/>
            <person name="Delcher A.L."/>
            <person name="Delehaunty K."/>
            <person name="Do C.B."/>
            <person name="Ebling H."/>
            <person name="Edwards K."/>
            <person name="Eickbush T."/>
            <person name="Evans J.D."/>
            <person name="Filipski A."/>
            <person name="Findeiss S."/>
            <person name="Freyhult E."/>
            <person name="Fulton L."/>
            <person name="Fulton R."/>
            <person name="Garcia A.C."/>
            <person name="Gardiner A."/>
            <person name="Garfield D.A."/>
            <person name="Garvin B.E."/>
            <person name="Gibson G."/>
            <person name="Gilbert D."/>
            <person name="Gnerre S."/>
            <person name="Godfrey J."/>
            <person name="Good R."/>
            <person name="Gotea V."/>
            <person name="Gravely B."/>
            <person name="Greenberg A.J."/>
            <person name="Griffiths-Jones S."/>
            <person name="Gross S."/>
            <person name="Guigo R."/>
            <person name="Gustafson E.A."/>
            <person name="Haerty W."/>
            <person name="Hahn M.W."/>
            <person name="Halligan D.L."/>
            <person name="Halpern A.L."/>
            <person name="Halter G.M."/>
            <person name="Han M.V."/>
            <person name="Heger A."/>
            <person name="Hillier L."/>
            <person name="Hinrichs A.S."/>
            <person name="Holmes I."/>
            <person name="Hoskins R.A."/>
            <person name="Hubisz M.J."/>
            <person name="Hultmark D."/>
            <person name="Huntley M.A."/>
            <person name="Jaffe D.B."/>
            <person name="Jagadeeshan S."/>
            <person name="Jeck W.R."/>
            <person name="Johnson J."/>
            <person name="Jones C.D."/>
            <person name="Jordan W.C."/>
            <person name="Karpen G.H."/>
            <person name="Kataoka E."/>
            <person name="Keightley P.D."/>
            <person name="Kheradpour P."/>
            <person name="Kirkness E.F."/>
            <person name="Koerich L.B."/>
            <person name="Kristiansen K."/>
            <person name="Kudrna D."/>
            <person name="Kulathinal R.J."/>
            <person name="Kumar S."/>
            <person name="Kwok R."/>
            <person name="Lander E."/>
            <person name="Langley C.H."/>
            <person name="Lapoint R."/>
            <person name="Lazzaro B.P."/>
            <person name="Lee S.J."/>
            <person name="Levesque L."/>
            <person name="Li R."/>
            <person name="Lin C.F."/>
            <person name="Lin M.F."/>
            <person name="Lindblad-Toh K."/>
            <person name="Llopart A."/>
            <person name="Long M."/>
            <person name="Low L."/>
            <person name="Lozovsky E."/>
            <person name="Lu J."/>
            <person name="Luo M."/>
            <person name="Machado C.A."/>
            <person name="Makalowski W."/>
            <person name="Marzo M."/>
            <person name="Matsuda M."/>
            <person name="Matzkin L."/>
            <person name="McAllister B."/>
            <person name="McBride C.S."/>
            <person name="McKernan B."/>
            <person name="McKernan K."/>
            <person name="Mendez-Lago M."/>
            <person name="Minx P."/>
            <person name="Mollenhauer M.U."/>
            <person name="Montooth K."/>
            <person name="Mount S.M."/>
            <person name="Mu X."/>
            <person name="Myers E."/>
            <person name="Negre B."/>
            <person name="Newfeld S."/>
            <person name="Nielsen R."/>
            <person name="Noor M.A."/>
            <person name="O'Grady P."/>
            <person name="Pachter L."/>
            <person name="Papaceit M."/>
            <person name="Parisi M.J."/>
            <person name="Parisi M."/>
            <person name="Parts L."/>
            <person name="Pedersen J.S."/>
            <person name="Pesole G."/>
            <person name="Phillippy A.M."/>
            <person name="Ponting C.P."/>
            <person name="Pop M."/>
            <person name="Porcelli D."/>
            <person name="Powell J.R."/>
            <person name="Prohaska S."/>
            <person name="Pruitt K."/>
            <person name="Puig M."/>
            <person name="Quesneville H."/>
            <person name="Ram K.R."/>
            <person name="Rand D."/>
            <person name="Rasmussen M.D."/>
            <person name="Reed L.K."/>
            <person name="Reenan R."/>
            <person name="Reily A."/>
            <person name="Remington K.A."/>
            <person name="Rieger T.T."/>
            <person name="Ritchie M.G."/>
            <person name="Robin C."/>
            <person name="Rogers Y.H."/>
            <person name="Rohde C."/>
            <person name="Rozas J."/>
            <person name="Rubenfield M.J."/>
            <person name="Ruiz A."/>
            <person name="Russo S."/>
            <person name="Salzberg S.L."/>
            <person name="Sanchez-Gracia A."/>
            <person name="Saranga D.J."/>
            <person name="Sato H."/>
            <person name="Schaeffer S.W."/>
            <person name="Schatz M.C."/>
            <person name="Schlenke T."/>
            <person name="Schwartz R."/>
            <person name="Segarra C."/>
            <person name="Singh R.S."/>
            <person name="Sirot L."/>
            <person name="Sirota M."/>
            <person name="Sisneros N.B."/>
            <person name="Smith C.D."/>
            <person name="Smith T.F."/>
            <person name="Spieth J."/>
            <person name="Stage D.E."/>
            <person name="Stark A."/>
            <person name="Stephan W."/>
            <person name="Strausberg R.L."/>
            <person name="Strempel S."/>
            <person name="Sturgill D."/>
            <person name="Sutton G."/>
            <person name="Sutton G.G."/>
            <person name="Tao W."/>
            <person name="Teichmann S."/>
            <person name="Tobari Y.N."/>
            <person name="Tomimura Y."/>
            <person name="Tsolas J.M."/>
            <person name="Valente V.L."/>
            <person name="Venter E."/>
            <person name="Venter J.C."/>
            <person name="Vicario S."/>
            <person name="Vieira F.G."/>
            <person name="Vilella A.J."/>
            <person name="Villasante A."/>
            <person name="Walenz B."/>
            <person name="Wang J."/>
            <person name="Wasserman M."/>
            <person name="Watts T."/>
            <person name="Wilson D."/>
            <person name="Wilson R.K."/>
            <person name="Wing R.A."/>
            <person name="Wolfner M.F."/>
            <person name="Wong A."/>
            <person name="Wong G.K."/>
            <person name="Wu C.I."/>
            <person name="Wu G."/>
            <person name="Yamamoto D."/>
            <person name="Yang H.P."/>
            <person name="Yang S.P."/>
            <person name="Yorke J.A."/>
            <person name="Yoshida K."/>
            <person name="Zdobnov E."/>
            <person name="Zhang P."/>
            <person name="Zhang Y."/>
            <person name="Zimin A.V."/>
            <person name="Baldwin J."/>
            <person name="Abdouelleil A."/>
            <person name="Abdulkadir J."/>
            <person name="Abebe A."/>
            <person name="Abera B."/>
            <person name="Abreu J."/>
            <person name="Acer S.C."/>
            <person name="Aftuck L."/>
            <person name="Alexander A."/>
            <person name="An P."/>
            <person name="Anderson E."/>
            <person name="Anderson S."/>
            <person name="Arachi H."/>
            <person name="Azer M."/>
            <person name="Bachantsang P."/>
            <person name="Barry A."/>
            <person name="Bayul T."/>
            <person name="Berlin A."/>
            <person name="Bessette D."/>
            <person name="Bloom T."/>
            <person name="Blye J."/>
            <person name="Boguslavskiy L."/>
            <person name="Bonnet C."/>
            <person name="Boukhgalter B."/>
            <person name="Bourzgui I."/>
            <person name="Brown A."/>
            <person name="Cahill P."/>
            <person name="Channer S."/>
            <person name="Cheshatsang Y."/>
            <person name="Chuda L."/>
            <person name="Citroen M."/>
            <person name="Collymore A."/>
            <person name="Cooke P."/>
            <person name="Costello M."/>
            <person name="D'Aco K."/>
            <person name="Daza R."/>
            <person name="De Haan G."/>
            <person name="DeGray S."/>
            <person name="DeMaso C."/>
            <person name="Dhargay N."/>
            <person name="Dooley K."/>
            <person name="Dooley E."/>
            <person name="Doricent M."/>
            <person name="Dorje P."/>
            <person name="Dorjee K."/>
            <person name="Dupes A."/>
            <person name="Elong R."/>
            <person name="Falk J."/>
            <person name="Farina A."/>
            <person name="Faro S."/>
            <person name="Ferguson D."/>
            <person name="Fisher S."/>
            <person name="Foley C.D."/>
            <person name="Franke A."/>
            <person name="Friedrich D."/>
            <person name="Gadbois L."/>
            <person name="Gearin G."/>
            <person name="Gearin C.R."/>
            <person name="Giannoukos G."/>
            <person name="Goode T."/>
            <person name="Graham J."/>
            <person name="Grandbois E."/>
            <person name="Grewal S."/>
            <person name="Gyaltsen K."/>
            <person name="Hafez N."/>
            <person name="Hagos B."/>
            <person name="Hall J."/>
            <person name="Henson C."/>
            <person name="Hollinger A."/>
            <person name="Honan T."/>
            <person name="Huard M.D."/>
            <person name="Hughes L."/>
            <person name="Hurhula B."/>
            <person name="Husby M.E."/>
            <person name="Kamat A."/>
            <person name="Kanga B."/>
            <person name="Kashin S."/>
            <person name="Khazanovich D."/>
            <person name="Kisner P."/>
            <person name="Lance K."/>
            <person name="Lara M."/>
            <person name="Lee W."/>
            <person name="Lennon N."/>
            <person name="Letendre F."/>
            <person name="LeVine R."/>
            <person name="Lipovsky A."/>
            <person name="Liu X."/>
            <person name="Liu J."/>
            <person name="Liu S."/>
            <person name="Lokyitsang T."/>
            <person name="Lokyitsang Y."/>
            <person name="Lubonja R."/>
            <person name="Lui A."/>
            <person name="MacDonald P."/>
            <person name="Magnisalis V."/>
            <person name="Maru K."/>
            <person name="Matthews C."/>
            <person name="McCusker W."/>
            <person name="McDonough S."/>
            <person name="Mehta T."/>
            <person name="Meldrim J."/>
            <person name="Meneus L."/>
            <person name="Mihai O."/>
            <person name="Mihalev A."/>
            <person name="Mihova T."/>
            <person name="Mittelman R."/>
            <person name="Mlenga V."/>
            <person name="Montmayeur A."/>
            <person name="Mulrain L."/>
            <person name="Navidi A."/>
            <person name="Naylor J."/>
            <person name="Negash T."/>
            <person name="Nguyen T."/>
            <person name="Nguyen N."/>
            <person name="Nicol R."/>
            <person name="Norbu C."/>
            <person name="Norbu N."/>
            <person name="Novod N."/>
            <person name="O'Neill B."/>
            <person name="Osman S."/>
            <person name="Markiewicz E."/>
            <person name="Oyono O.L."/>
            <person name="Patti C."/>
            <person name="Phunkhang P."/>
            <person name="Pierre F."/>
            <person name="Priest M."/>
            <person name="Raghuraman S."/>
            <person name="Rege F."/>
            <person name="Reyes R."/>
            <person name="Rise C."/>
            <person name="Rogov P."/>
            <person name="Ross K."/>
            <person name="Ryan E."/>
            <person name="Settipalli S."/>
            <person name="Shea T."/>
            <person name="Sherpa N."/>
            <person name="Shi L."/>
            <person name="Shih D."/>
            <person name="Sparrow T."/>
            <person name="Spaulding J."/>
            <person name="Stalker J."/>
            <person name="Stange-Thomann N."/>
            <person name="Stavropoulos S."/>
            <person name="Stone C."/>
            <person name="Strader C."/>
            <person name="Tesfaye S."/>
            <person name="Thomson T."/>
            <person name="Thoulutsang Y."/>
            <person name="Thoulutsang D."/>
            <person name="Topham K."/>
            <person name="Topping I."/>
            <person name="Tsamla T."/>
            <person name="Vassiliev H."/>
            <person name="Vo A."/>
            <person name="Wangchuk T."/>
            <person name="Wangdi T."/>
            <person name="Weiand M."/>
            <person name="Wilkinson J."/>
            <person name="Wilson A."/>
            <person name="Yadav S."/>
            <person name="Young G."/>
            <person name="Yu Q."/>
            <person name="Zembek L."/>
            <person name="Zhong D."/>
            <person name="Zimmer A."/>
            <person name="Zwirko Z."/>
            <person name="Jaffe D.B."/>
            <person name="Alvarez P."/>
            <person name="Brockman W."/>
            <person name="Butler J."/>
            <person name="Chin C."/>
            <person name="Gnerre S."/>
            <person name="Grabherr M."/>
            <person name="Kleber M."/>
            <person name="Mauceli E."/>
            <person name="MacCallum I."/>
        </authorList>
    </citation>
    <scope>NUCLEOTIDE SEQUENCE [LARGE SCALE GENOMIC DNA]</scope>
    <source>
        <strain evidence="3">Tucson 15287-2541.00</strain>
    </source>
</reference>
<gene>
    <name evidence="2" type="primary">Dgri\GH22112</name>
    <name evidence="2" type="ORF">Dgri_GH22112</name>
</gene>
<dbReference type="PhylomeDB" id="B4J464"/>
<sequence>MSLIVENEIEWLKTSILTEILRNGRLLDNYSESMANTFQVDNIQIKLIGPEEAYMLTICYRATIDFKYAGEQQQRKLIIKRTPKISRDLYDSLQFYYLFNNEVNFYTEILPVIQMQTKGQFTAPKYYHSEINANSAFIILGDFAMDGWSVTKDRVGLSLEHARIAVKYLGKFHGFGYAMKNNENKRFQQLTKEFRESRFTSDSMNPMWDLTLKTGLKRALKATNKYHPDVDMDFVKKFQQLVFSYVGYGRQRVAPKEPFSTICHGDYLRNNVAYKYDTDSSGNPLDIMMFDYQTVRLSSPMIDLSVFLACSVFADVRYKHFDSIFDDYCNALFESYTKQSNQPLPEFLNRQNMLNEYVRFLPYSISISSSFLMMLVDPPQNTPAELFLMQTTEEDIINNCMTQGGEIVDREIAHQLKEMFDLSRLHNVEIDEDIDSSAWINSVVLE</sequence>
<accession>B4J464</accession>
<dbReference type="PANTHER" id="PTHR11012">
    <property type="entry name" value="PROTEIN KINASE-LIKE DOMAIN-CONTAINING"/>
    <property type="match status" value="1"/>
</dbReference>
<dbReference type="InterPro" id="IPR004119">
    <property type="entry name" value="EcKL"/>
</dbReference>
<dbReference type="InParanoid" id="B4J464"/>
<evidence type="ECO:0000313" key="3">
    <source>
        <dbReference type="Proteomes" id="UP000001070"/>
    </source>
</evidence>
<dbReference type="Gene3D" id="3.90.1200.10">
    <property type="match status" value="1"/>
</dbReference>
<dbReference type="EMBL" id="CH916367">
    <property type="protein sequence ID" value="EDW02670.1"/>
    <property type="molecule type" value="Genomic_DNA"/>
</dbReference>
<evidence type="ECO:0000313" key="2">
    <source>
        <dbReference type="EMBL" id="EDW02670.1"/>
    </source>
</evidence>
<dbReference type="OMA" id="QGWRVTK"/>
<dbReference type="AlphaFoldDB" id="B4J464"/>
<dbReference type="InterPro" id="IPR011009">
    <property type="entry name" value="Kinase-like_dom_sf"/>
</dbReference>
<dbReference type="SUPFAM" id="SSF56112">
    <property type="entry name" value="Protein kinase-like (PK-like)"/>
    <property type="match status" value="1"/>
</dbReference>
<dbReference type="PANTHER" id="PTHR11012:SF8">
    <property type="entry name" value="JUVENILE HORMONE-INDUCIBLE PROTEIN 26"/>
    <property type="match status" value="1"/>
</dbReference>
<dbReference type="Proteomes" id="UP000001070">
    <property type="component" value="Unassembled WGS sequence"/>
</dbReference>
<protein>
    <submittedName>
        <fullName evidence="2">GH22112</fullName>
    </submittedName>
</protein>
<keyword evidence="3" id="KW-1185">Reference proteome</keyword>
<dbReference type="InterPro" id="IPR015897">
    <property type="entry name" value="CHK_kinase-like"/>
</dbReference>
<dbReference type="OrthoDB" id="191037at2759"/>
<evidence type="ECO:0000259" key="1">
    <source>
        <dbReference type="SMART" id="SM00587"/>
    </source>
</evidence>
<feature type="domain" description="CHK kinase-like" evidence="1">
    <location>
        <begin position="138"/>
        <end position="338"/>
    </location>
</feature>
<dbReference type="eggNOG" id="ENOG502SGV2">
    <property type="taxonomic scope" value="Eukaryota"/>
</dbReference>
<organism evidence="3">
    <name type="scientific">Drosophila grimshawi</name>
    <name type="common">Hawaiian fruit fly</name>
    <name type="synonym">Idiomyia grimshawi</name>
    <dbReference type="NCBI Taxonomy" id="7222"/>
    <lineage>
        <taxon>Eukaryota</taxon>
        <taxon>Metazoa</taxon>
        <taxon>Ecdysozoa</taxon>
        <taxon>Arthropoda</taxon>
        <taxon>Hexapoda</taxon>
        <taxon>Insecta</taxon>
        <taxon>Pterygota</taxon>
        <taxon>Neoptera</taxon>
        <taxon>Endopterygota</taxon>
        <taxon>Diptera</taxon>
        <taxon>Brachycera</taxon>
        <taxon>Muscomorpha</taxon>
        <taxon>Ephydroidea</taxon>
        <taxon>Drosophilidae</taxon>
        <taxon>Drosophila</taxon>
        <taxon>Hawaiian Drosophila</taxon>
    </lineage>
</organism>
<name>B4J464_DROGR</name>
<proteinExistence type="predicted"/>
<dbReference type="Pfam" id="PF02958">
    <property type="entry name" value="EcKL"/>
    <property type="match status" value="1"/>
</dbReference>
<dbReference type="HOGENOM" id="CLU_010718_2_0_1"/>